<protein>
    <submittedName>
        <fullName evidence="3">Endonuclease/exonuclease/phosphatase family protein</fullName>
    </submittedName>
</protein>
<comment type="caution">
    <text evidence="3">The sequence shown here is derived from an EMBL/GenBank/DDBJ whole genome shotgun (WGS) entry which is preliminary data.</text>
</comment>
<evidence type="ECO:0000313" key="4">
    <source>
        <dbReference type="Proteomes" id="UP000252172"/>
    </source>
</evidence>
<dbReference type="Proteomes" id="UP000252172">
    <property type="component" value="Unassembled WGS sequence"/>
</dbReference>
<evidence type="ECO:0000256" key="1">
    <source>
        <dbReference type="SAM" id="Phobius"/>
    </source>
</evidence>
<keyword evidence="4" id="KW-1185">Reference proteome</keyword>
<dbReference type="CDD" id="cd22249">
    <property type="entry name" value="UDM1_RNF168_RNF169-like"/>
    <property type="match status" value="1"/>
</dbReference>
<keyword evidence="3" id="KW-0378">Hydrolase</keyword>
<evidence type="ECO:0000313" key="3">
    <source>
        <dbReference type="EMBL" id="RCU43009.1"/>
    </source>
</evidence>
<keyword evidence="3" id="KW-0269">Exonuclease</keyword>
<keyword evidence="3" id="KW-0255">Endonuclease</keyword>
<dbReference type="InterPro" id="IPR036691">
    <property type="entry name" value="Endo/exonu/phosph_ase_sf"/>
</dbReference>
<dbReference type="GO" id="GO:0004519">
    <property type="term" value="F:endonuclease activity"/>
    <property type="evidence" value="ECO:0007669"/>
    <property type="project" value="UniProtKB-KW"/>
</dbReference>
<feature type="transmembrane region" description="Helical" evidence="1">
    <location>
        <begin position="6"/>
        <end position="21"/>
    </location>
</feature>
<dbReference type="InterPro" id="IPR005135">
    <property type="entry name" value="Endo/exonuclease/phosphatase"/>
</dbReference>
<proteinExistence type="predicted"/>
<dbReference type="OrthoDB" id="9796594at2"/>
<gene>
    <name evidence="3" type="ORF">DQ356_06115</name>
</gene>
<dbReference type="RefSeq" id="WP_114303595.1">
    <property type="nucleotide sequence ID" value="NZ_QPIE01000004.1"/>
</dbReference>
<dbReference type="GO" id="GO:0004527">
    <property type="term" value="F:exonuclease activity"/>
    <property type="evidence" value="ECO:0007669"/>
    <property type="project" value="UniProtKB-KW"/>
</dbReference>
<feature type="domain" description="Endonuclease/exonuclease/phosphatase" evidence="2">
    <location>
        <begin position="101"/>
        <end position="307"/>
    </location>
</feature>
<keyword evidence="1" id="KW-0812">Transmembrane</keyword>
<dbReference type="SUPFAM" id="SSF56219">
    <property type="entry name" value="DNase I-like"/>
    <property type="match status" value="1"/>
</dbReference>
<reference evidence="3 4" key="1">
    <citation type="submission" date="2018-07" db="EMBL/GenBank/DDBJ databases">
        <title>Chryseobacterium lacus sp. nov., isolated from lake water.</title>
        <authorList>
            <person name="Li C.-M."/>
        </authorList>
    </citation>
    <scope>NUCLEOTIDE SEQUENCE [LARGE SCALE GENOMIC DNA]</scope>
    <source>
        <strain evidence="3 4">YLOS41</strain>
    </source>
</reference>
<dbReference type="AlphaFoldDB" id="A0A368N174"/>
<feature type="transmembrane region" description="Helical" evidence="1">
    <location>
        <begin position="58"/>
        <end position="78"/>
    </location>
</feature>
<name>A0A368N174_9FLAO</name>
<feature type="transmembrane region" description="Helical" evidence="1">
    <location>
        <begin position="33"/>
        <end position="52"/>
    </location>
</feature>
<sequence length="357" mass="41896">METTFYLFSGLLIFLSVLPISKNQHWIFRVPEFLKIQLFFFQLATIVTGFIFLEKNTLFWFVVGVQFLLMLYHLYILIRYTTFYKKTVMPPAEADTISIISCNIYQFNQDFERFHQLIRKYQPDIFITMESNAAWEMANRSLEQEYPFTEKVTLENTYGMHLYSKIPIENCKVHFFVADDIPSIEAKFKNTNGRLFTVFAVHPPPPSPTEESTSKERDGDLLSVAKICRKNNIPTLVIGDFNTVAWSDTSILFRKMSGLIDARVGRGILATFHAKYWFFRVPLDLLFHSPDIFIEKLKTLEYIGSDHLPIYCTFHVDVHRHQQEKEVQHIKKEEIKEVEQLIQEGKEEESSNRTQVS</sequence>
<dbReference type="Gene3D" id="3.60.10.10">
    <property type="entry name" value="Endonuclease/exonuclease/phosphatase"/>
    <property type="match status" value="1"/>
</dbReference>
<dbReference type="EMBL" id="QPIE01000004">
    <property type="protein sequence ID" value="RCU43009.1"/>
    <property type="molecule type" value="Genomic_DNA"/>
</dbReference>
<organism evidence="3 4">
    <name type="scientific">Chryseobacterium lacus</name>
    <dbReference type="NCBI Taxonomy" id="2058346"/>
    <lineage>
        <taxon>Bacteria</taxon>
        <taxon>Pseudomonadati</taxon>
        <taxon>Bacteroidota</taxon>
        <taxon>Flavobacteriia</taxon>
        <taxon>Flavobacteriales</taxon>
        <taxon>Weeksellaceae</taxon>
        <taxon>Chryseobacterium group</taxon>
        <taxon>Chryseobacterium</taxon>
    </lineage>
</organism>
<keyword evidence="1" id="KW-1133">Transmembrane helix</keyword>
<keyword evidence="3" id="KW-0540">Nuclease</keyword>
<accession>A0A368N174</accession>
<evidence type="ECO:0000259" key="2">
    <source>
        <dbReference type="Pfam" id="PF03372"/>
    </source>
</evidence>
<keyword evidence="1" id="KW-0472">Membrane</keyword>
<dbReference type="Pfam" id="PF03372">
    <property type="entry name" value="Exo_endo_phos"/>
    <property type="match status" value="1"/>
</dbReference>